<accession>A0A9Q6EJJ5</accession>
<dbReference type="AlphaFoldDB" id="A0A9Q6EJJ5"/>
<evidence type="ECO:0000313" key="2">
    <source>
        <dbReference type="Proteomes" id="UP000222310"/>
    </source>
</evidence>
<proteinExistence type="predicted"/>
<dbReference type="Pfam" id="PF08843">
    <property type="entry name" value="AbiEii"/>
    <property type="match status" value="1"/>
</dbReference>
<dbReference type="GeneID" id="57097993"/>
<evidence type="ECO:0000313" key="1">
    <source>
        <dbReference type="EMBL" id="PHK01013.1"/>
    </source>
</evidence>
<reference evidence="1 2" key="1">
    <citation type="submission" date="2015-02" db="EMBL/GenBank/DDBJ databases">
        <title>Nostoc linckia genome annotation.</title>
        <authorList>
            <person name="Zhou Z."/>
        </authorList>
    </citation>
    <scope>NUCLEOTIDE SEQUENCE [LARGE SCALE GENOMIC DNA]</scope>
    <source>
        <strain evidence="2">z8</strain>
    </source>
</reference>
<dbReference type="InterPro" id="IPR014942">
    <property type="entry name" value="AbiEii"/>
</dbReference>
<name>A0A9Q6EJJ5_NOSLI</name>
<dbReference type="RefSeq" id="WP_099070581.1">
    <property type="nucleotide sequence ID" value="NZ_LAHD01000076.1"/>
</dbReference>
<dbReference type="Proteomes" id="UP000222310">
    <property type="component" value="Unassembled WGS sequence"/>
</dbReference>
<evidence type="ECO:0008006" key="3">
    <source>
        <dbReference type="Google" id="ProtNLM"/>
    </source>
</evidence>
<organism evidence="1 2">
    <name type="scientific">Nostoc linckia z8</name>
    <dbReference type="NCBI Taxonomy" id="1628746"/>
    <lineage>
        <taxon>Bacteria</taxon>
        <taxon>Bacillati</taxon>
        <taxon>Cyanobacteriota</taxon>
        <taxon>Cyanophyceae</taxon>
        <taxon>Nostocales</taxon>
        <taxon>Nostocaceae</taxon>
        <taxon>Nostoc</taxon>
    </lineage>
</organism>
<protein>
    <recommendedName>
        <fullName evidence="3">Nucleotidyl transferase AbiEii/AbiGii toxin family protein</fullName>
    </recommendedName>
</protein>
<comment type="caution">
    <text evidence="1">The sequence shown here is derived from an EMBL/GenBank/DDBJ whole genome shotgun (WGS) entry which is preliminary data.</text>
</comment>
<sequence length="307" mass="35265">MSKKQLHNIPASIKARLLQLSKQRGEDFNYLLTLYAADRLLYRLGQSSYKHRFILKGATLFRIWNDEPHRATKDLDMLAHGDNKASYLEEVFREICRISFDQDGIVFLEETVTAEKIKEEQEYEGIRIKLTGQLASTNISVQVDIGFGDAVTPTAEEAEFPSILNLPAPSLLVYPRETVIAEKFQAMVSLGIRNSRLKDFYDIWFLSQHFEFQGDILYEALKNTFNRRRTSLPTTLPFALTSEFALDNDKQRQWTAFVKKGQLKAEQVSLPEVIAVIGEFLMPPCLAVVEEQGFHKTWTPSKHWSDI</sequence>
<dbReference type="EMBL" id="LAHD01000076">
    <property type="protein sequence ID" value="PHK01013.1"/>
    <property type="molecule type" value="Genomic_DNA"/>
</dbReference>
<gene>
    <name evidence="1" type="ORF">VF08_22980</name>
</gene>